<dbReference type="Gene3D" id="2.10.260.10">
    <property type="match status" value="1"/>
</dbReference>
<dbReference type="Proteomes" id="UP000062043">
    <property type="component" value="Chromosome"/>
</dbReference>
<keyword evidence="2" id="KW-1185">Reference proteome</keyword>
<name>A0A0X1KN71_9EURY</name>
<proteinExistence type="predicted"/>
<dbReference type="InterPro" id="IPR037914">
    <property type="entry name" value="SpoVT-AbrB_sf"/>
</dbReference>
<evidence type="ECO:0008006" key="3">
    <source>
        <dbReference type="Google" id="ProtNLM"/>
    </source>
</evidence>
<dbReference type="EMBL" id="CP007140">
    <property type="protein sequence ID" value="AJC72670.1"/>
    <property type="molecule type" value="Genomic_DNA"/>
</dbReference>
<protein>
    <recommendedName>
        <fullName evidence="3">AbrB family transcriptional regulator</fullName>
    </recommendedName>
</protein>
<dbReference type="PATRIC" id="fig|1432656.3.peg.543"/>
<evidence type="ECO:0000313" key="1">
    <source>
        <dbReference type="EMBL" id="AJC72670.1"/>
    </source>
</evidence>
<reference evidence="1 2" key="1">
    <citation type="submission" date="2014-01" db="EMBL/GenBank/DDBJ databases">
        <title>Genome sequencing of Thermococcus guaymasensis.</title>
        <authorList>
            <person name="Zhang X."/>
            <person name="Alvare G."/>
            <person name="Fristensky B."/>
            <person name="Chen L."/>
            <person name="Suen T."/>
            <person name="Chen Q."/>
            <person name="Ma K."/>
        </authorList>
    </citation>
    <scope>NUCLEOTIDE SEQUENCE [LARGE SCALE GENOMIC DNA]</scope>
    <source>
        <strain evidence="1 2">DSM 11113</strain>
    </source>
</reference>
<organism evidence="1 2">
    <name type="scientific">Thermococcus guaymasensis DSM 11113</name>
    <dbReference type="NCBI Taxonomy" id="1432656"/>
    <lineage>
        <taxon>Archaea</taxon>
        <taxon>Methanobacteriati</taxon>
        <taxon>Methanobacteriota</taxon>
        <taxon>Thermococci</taxon>
        <taxon>Thermococcales</taxon>
        <taxon>Thermococcaceae</taxon>
        <taxon>Thermococcus</taxon>
    </lineage>
</organism>
<gene>
    <name evidence="1" type="ORF">X802_02815</name>
</gene>
<dbReference type="AlphaFoldDB" id="A0A0X1KN71"/>
<accession>A0A0X1KN71</accession>
<dbReference type="KEGG" id="tgy:X802_02815"/>
<sequence>MSPVVRIIAGGGITIPQDVREVYDIERGDIVEVGITKIYKRPKLEKWSESKAKT</sequence>
<dbReference type="SUPFAM" id="SSF89447">
    <property type="entry name" value="AbrB/MazE/MraZ-like"/>
    <property type="match status" value="1"/>
</dbReference>
<evidence type="ECO:0000313" key="2">
    <source>
        <dbReference type="Proteomes" id="UP000062043"/>
    </source>
</evidence>